<dbReference type="Gene3D" id="6.10.140.2220">
    <property type="match status" value="1"/>
</dbReference>
<feature type="compositionally biased region" description="Basic and acidic residues" evidence="6">
    <location>
        <begin position="68"/>
        <end position="84"/>
    </location>
</feature>
<dbReference type="EMBL" id="JTDY01010336">
    <property type="protein sequence ID" value="KOB58241.1"/>
    <property type="molecule type" value="Genomic_DNA"/>
</dbReference>
<keyword evidence="3" id="KW-0862">Zinc</keyword>
<gene>
    <name evidence="8" type="ORF">OBRU01_25370</name>
</gene>
<dbReference type="PROSITE" id="PS01360">
    <property type="entry name" value="ZF_MYND_1"/>
    <property type="match status" value="1"/>
</dbReference>
<proteinExistence type="predicted"/>
<keyword evidence="4" id="KW-0847">Vitamin C</keyword>
<sequence>MNQGGELARCAVCNLKSPLRCARCLNVYYCNAEHQRQDWRRHKSECAPKSLKINNSGEPITVIQQRTGKGEDRRSNINDTKQETANEASESVIRRSTKSSPNSREKVKERSVDGVSKHSSSENDKQSANSKLTAHNDSSVISRVVYTNKDLTGESAITYEGSSEQEILSETAQLLSTVEFDSSGTSNVLKAVNRTDVKMPILPVYGTEPPSRVKEYPEASLKGSSAPFNHSLNSFYMDTSDPWYKLCQQVIRDMSQYGMCVLNNFLGREKGQLVLNEVLEMYSSGIFS</sequence>
<keyword evidence="1" id="KW-0479">Metal-binding</keyword>
<dbReference type="GO" id="GO:0008270">
    <property type="term" value="F:zinc ion binding"/>
    <property type="evidence" value="ECO:0007669"/>
    <property type="project" value="UniProtKB-KW"/>
</dbReference>
<dbReference type="PANTHER" id="PTHR12907:SF26">
    <property type="entry name" value="HIF PROLYL HYDROXYLASE, ISOFORM C"/>
    <property type="match status" value="1"/>
</dbReference>
<name>A0A0L7K591_OPEBR</name>
<dbReference type="Pfam" id="PF01753">
    <property type="entry name" value="zf-MYND"/>
    <property type="match status" value="1"/>
</dbReference>
<dbReference type="GO" id="GO:0008198">
    <property type="term" value="F:ferrous iron binding"/>
    <property type="evidence" value="ECO:0007669"/>
    <property type="project" value="TreeGrafter"/>
</dbReference>
<reference evidence="8 9" key="1">
    <citation type="journal article" date="2015" name="Genome Biol. Evol.">
        <title>The genome of winter moth (Operophtera brumata) provides a genomic perspective on sexual dimorphism and phenology.</title>
        <authorList>
            <person name="Derks M.F."/>
            <person name="Smit S."/>
            <person name="Salis L."/>
            <person name="Schijlen E."/>
            <person name="Bossers A."/>
            <person name="Mateman C."/>
            <person name="Pijl A.S."/>
            <person name="de Ridder D."/>
            <person name="Groenen M.A."/>
            <person name="Visser M.E."/>
            <person name="Megens H.J."/>
        </authorList>
    </citation>
    <scope>NUCLEOTIDE SEQUENCE [LARGE SCALE GENOMIC DNA]</scope>
    <source>
        <strain evidence="8">WM2013NL</strain>
        <tissue evidence="8">Head and thorax</tissue>
    </source>
</reference>
<dbReference type="AlphaFoldDB" id="A0A0L7K591"/>
<accession>A0A0L7K591</accession>
<dbReference type="GO" id="GO:0071456">
    <property type="term" value="P:cellular response to hypoxia"/>
    <property type="evidence" value="ECO:0007669"/>
    <property type="project" value="TreeGrafter"/>
</dbReference>
<dbReference type="STRING" id="104452.A0A0L7K591"/>
<organism evidence="8 9">
    <name type="scientific">Operophtera brumata</name>
    <name type="common">Winter moth</name>
    <name type="synonym">Phalaena brumata</name>
    <dbReference type="NCBI Taxonomy" id="104452"/>
    <lineage>
        <taxon>Eukaryota</taxon>
        <taxon>Metazoa</taxon>
        <taxon>Ecdysozoa</taxon>
        <taxon>Arthropoda</taxon>
        <taxon>Hexapoda</taxon>
        <taxon>Insecta</taxon>
        <taxon>Pterygota</taxon>
        <taxon>Neoptera</taxon>
        <taxon>Endopterygota</taxon>
        <taxon>Lepidoptera</taxon>
        <taxon>Glossata</taxon>
        <taxon>Ditrysia</taxon>
        <taxon>Geometroidea</taxon>
        <taxon>Geometridae</taxon>
        <taxon>Larentiinae</taxon>
        <taxon>Operophtera</taxon>
    </lineage>
</organism>
<evidence type="ECO:0000313" key="9">
    <source>
        <dbReference type="Proteomes" id="UP000037510"/>
    </source>
</evidence>
<dbReference type="Proteomes" id="UP000037510">
    <property type="component" value="Unassembled WGS sequence"/>
</dbReference>
<protein>
    <submittedName>
        <fullName evidence="8">Putative Egl nine-like protein 1</fullName>
    </submittedName>
</protein>
<dbReference type="SUPFAM" id="SSF144232">
    <property type="entry name" value="HIT/MYND zinc finger-like"/>
    <property type="match status" value="1"/>
</dbReference>
<evidence type="ECO:0000256" key="2">
    <source>
        <dbReference type="ARBA" id="ARBA00022771"/>
    </source>
</evidence>
<evidence type="ECO:0000256" key="6">
    <source>
        <dbReference type="SAM" id="MobiDB-lite"/>
    </source>
</evidence>
<dbReference type="InterPro" id="IPR051559">
    <property type="entry name" value="HIF_prolyl_hydroxylases"/>
</dbReference>
<dbReference type="InterPro" id="IPR002893">
    <property type="entry name" value="Znf_MYND"/>
</dbReference>
<dbReference type="GO" id="GO:0031543">
    <property type="term" value="F:peptidyl-proline dioxygenase activity"/>
    <property type="evidence" value="ECO:0007669"/>
    <property type="project" value="TreeGrafter"/>
</dbReference>
<feature type="non-terminal residue" evidence="8">
    <location>
        <position position="288"/>
    </location>
</feature>
<dbReference type="PROSITE" id="PS50865">
    <property type="entry name" value="ZF_MYND_2"/>
    <property type="match status" value="1"/>
</dbReference>
<keyword evidence="2 5" id="KW-0863">Zinc-finger</keyword>
<feature type="compositionally biased region" description="Basic and acidic residues" evidence="6">
    <location>
        <begin position="103"/>
        <end position="125"/>
    </location>
</feature>
<evidence type="ECO:0000313" key="8">
    <source>
        <dbReference type="EMBL" id="KOB58241.1"/>
    </source>
</evidence>
<dbReference type="GO" id="GO:0031418">
    <property type="term" value="F:L-ascorbic acid binding"/>
    <property type="evidence" value="ECO:0007669"/>
    <property type="project" value="UniProtKB-KW"/>
</dbReference>
<evidence type="ECO:0000256" key="5">
    <source>
        <dbReference type="PROSITE-ProRule" id="PRU00134"/>
    </source>
</evidence>
<evidence type="ECO:0000256" key="1">
    <source>
        <dbReference type="ARBA" id="ARBA00022723"/>
    </source>
</evidence>
<feature type="region of interest" description="Disordered" evidence="6">
    <location>
        <begin position="50"/>
        <end position="135"/>
    </location>
</feature>
<evidence type="ECO:0000256" key="4">
    <source>
        <dbReference type="ARBA" id="ARBA00022896"/>
    </source>
</evidence>
<keyword evidence="9" id="KW-1185">Reference proteome</keyword>
<feature type="compositionally biased region" description="Polar residues" evidence="6">
    <location>
        <begin position="52"/>
        <end position="67"/>
    </location>
</feature>
<feature type="domain" description="MYND-type" evidence="7">
    <location>
        <begin position="10"/>
        <end position="46"/>
    </location>
</feature>
<dbReference type="PANTHER" id="PTHR12907">
    <property type="entry name" value="EGL NINE HOMOLOG-RELATED"/>
    <property type="match status" value="1"/>
</dbReference>
<feature type="compositionally biased region" description="Polar residues" evidence="6">
    <location>
        <begin position="126"/>
        <end position="135"/>
    </location>
</feature>
<evidence type="ECO:0000256" key="3">
    <source>
        <dbReference type="ARBA" id="ARBA00022833"/>
    </source>
</evidence>
<evidence type="ECO:0000259" key="7">
    <source>
        <dbReference type="PROSITE" id="PS50865"/>
    </source>
</evidence>
<comment type="caution">
    <text evidence="8">The sequence shown here is derived from an EMBL/GenBank/DDBJ whole genome shotgun (WGS) entry which is preliminary data.</text>
</comment>